<accession>A0A8K0GH72</accession>
<feature type="non-terminal residue" evidence="1">
    <location>
        <position position="365"/>
    </location>
</feature>
<dbReference type="InterPro" id="IPR006616">
    <property type="entry name" value="DM9_repeat"/>
</dbReference>
<keyword evidence="2" id="KW-1185">Reference proteome</keyword>
<gene>
    <name evidence="1" type="ORF">ILUMI_08277</name>
</gene>
<dbReference type="PANTHER" id="PTHR31649">
    <property type="entry name" value="AGAP009604-PA"/>
    <property type="match status" value="1"/>
</dbReference>
<organism evidence="1 2">
    <name type="scientific">Ignelater luminosus</name>
    <name type="common">Cucubano</name>
    <name type="synonym">Pyrophorus luminosus</name>
    <dbReference type="NCBI Taxonomy" id="2038154"/>
    <lineage>
        <taxon>Eukaryota</taxon>
        <taxon>Metazoa</taxon>
        <taxon>Ecdysozoa</taxon>
        <taxon>Arthropoda</taxon>
        <taxon>Hexapoda</taxon>
        <taxon>Insecta</taxon>
        <taxon>Pterygota</taxon>
        <taxon>Neoptera</taxon>
        <taxon>Endopterygota</taxon>
        <taxon>Coleoptera</taxon>
        <taxon>Polyphaga</taxon>
        <taxon>Elateriformia</taxon>
        <taxon>Elateroidea</taxon>
        <taxon>Elateridae</taxon>
        <taxon>Agrypninae</taxon>
        <taxon>Pyrophorini</taxon>
        <taxon>Ignelater</taxon>
    </lineage>
</organism>
<comment type="caution">
    <text evidence="1">The sequence shown here is derived from an EMBL/GenBank/DDBJ whole genome shotgun (WGS) entry which is preliminary data.</text>
</comment>
<reference evidence="1" key="1">
    <citation type="submission" date="2019-08" db="EMBL/GenBank/DDBJ databases">
        <title>The genome of the North American firefly Photinus pyralis.</title>
        <authorList>
            <consortium name="Photinus pyralis genome working group"/>
            <person name="Fallon T.R."/>
            <person name="Sander Lower S.E."/>
            <person name="Weng J.-K."/>
        </authorList>
    </citation>
    <scope>NUCLEOTIDE SEQUENCE</scope>
    <source>
        <strain evidence="1">TRF0915ILg1</strain>
        <tissue evidence="1">Whole body</tissue>
    </source>
</reference>
<dbReference type="EMBL" id="VTPC01003866">
    <property type="protein sequence ID" value="KAF2897898.1"/>
    <property type="molecule type" value="Genomic_DNA"/>
</dbReference>
<dbReference type="Proteomes" id="UP000801492">
    <property type="component" value="Unassembled WGS sequence"/>
</dbReference>
<dbReference type="AlphaFoldDB" id="A0A8K0GH72"/>
<proteinExistence type="predicted"/>
<dbReference type="Pfam" id="PF11901">
    <property type="entry name" value="DM9"/>
    <property type="match status" value="2"/>
</dbReference>
<dbReference type="SMART" id="SM00696">
    <property type="entry name" value="DM9"/>
    <property type="match status" value="3"/>
</dbReference>
<evidence type="ECO:0000313" key="2">
    <source>
        <dbReference type="Proteomes" id="UP000801492"/>
    </source>
</evidence>
<protein>
    <submittedName>
        <fullName evidence="1">Uncharacterized protein</fullName>
    </submittedName>
</protein>
<sequence length="365" mass="41107">YYWRDYIGVIPPDAIEGGTDGDGNPTYIGQVYIPNKILPAVITRGCAIAKTTAHGNFVTIDQDIKENFEWISARNQDIHSLTDRHFVMGGRSREHPLYIGRTYYDSKLIIGKVFGDSSRRKGLAIPYKGKRIVVQTYEVLTYNVDKQTDPIPVELDIDMPLHTSIIVIIVQLSVQIFASCPSPSSNTENSLEFPGYYWRDYTGIIPPDAIEGGTDESGSPTYIGQVYIKEYELLPAIITRGCKTVITTAYGEERTSDKNTKILCARDKRKFEWVPTKSEETHLMTNRHFVIGGTEIGHNLNIGRINHGGRLLTGKIFSYPLPNRGLAVPYEGKPIVYQSYEILTYNVSKYSDNAHLMIDIDVRSQ</sequence>
<name>A0A8K0GH72_IGNLU</name>
<evidence type="ECO:0000313" key="1">
    <source>
        <dbReference type="EMBL" id="KAF2897898.1"/>
    </source>
</evidence>
<dbReference type="OrthoDB" id="6767006at2759"/>
<dbReference type="PANTHER" id="PTHR31649:SF10">
    <property type="entry name" value="IP19903P-RELATED"/>
    <property type="match status" value="1"/>
</dbReference>